<evidence type="ECO:0000313" key="1">
    <source>
        <dbReference type="EMBL" id="RCV39165.1"/>
    </source>
</evidence>
<accession>A0A368S9Q4</accession>
<proteinExistence type="predicted"/>
<reference evidence="1" key="1">
    <citation type="journal article" date="2012" name="Nat. Biotechnol.">
        <title>Reference genome sequence of the model plant Setaria.</title>
        <authorList>
            <person name="Bennetzen J.L."/>
            <person name="Schmutz J."/>
            <person name="Wang H."/>
            <person name="Percifield R."/>
            <person name="Hawkins J."/>
            <person name="Pontaroli A.C."/>
            <person name="Estep M."/>
            <person name="Feng L."/>
            <person name="Vaughn J.N."/>
            <person name="Grimwood J."/>
            <person name="Jenkins J."/>
            <person name="Barry K."/>
            <person name="Lindquist E."/>
            <person name="Hellsten U."/>
            <person name="Deshpande S."/>
            <person name="Wang X."/>
            <person name="Wu X."/>
            <person name="Mitros T."/>
            <person name="Triplett J."/>
            <person name="Yang X."/>
            <person name="Ye C.Y."/>
            <person name="Mauro-Herrera M."/>
            <person name="Wang L."/>
            <person name="Li P."/>
            <person name="Sharma M."/>
            <person name="Sharma R."/>
            <person name="Ronald P.C."/>
            <person name="Panaud O."/>
            <person name="Kellogg E.A."/>
            <person name="Brutnell T.P."/>
            <person name="Doust A.N."/>
            <person name="Tuskan G.A."/>
            <person name="Rokhsar D."/>
            <person name="Devos K.M."/>
        </authorList>
    </citation>
    <scope>NUCLEOTIDE SEQUENCE [LARGE SCALE GENOMIC DNA]</scope>
    <source>
        <strain evidence="1">Yugu1</strain>
    </source>
</reference>
<protein>
    <submittedName>
        <fullName evidence="1">Uncharacterized protein</fullName>
    </submittedName>
</protein>
<name>A0A368S9Q4_SETIT</name>
<reference evidence="1" key="2">
    <citation type="submission" date="2015-07" db="EMBL/GenBank/DDBJ databases">
        <authorList>
            <person name="Noorani M."/>
        </authorList>
    </citation>
    <scope>NUCLEOTIDE SEQUENCE</scope>
    <source>
        <strain evidence="1">Yugu1</strain>
    </source>
</reference>
<dbReference type="EMBL" id="CM003535">
    <property type="protein sequence ID" value="RCV39165.1"/>
    <property type="molecule type" value="Genomic_DNA"/>
</dbReference>
<gene>
    <name evidence="1" type="ORF">SETIT_8G201500v2</name>
</gene>
<dbReference type="AlphaFoldDB" id="A0A368S9Q4"/>
<organism evidence="1">
    <name type="scientific">Setaria italica</name>
    <name type="common">Foxtail millet</name>
    <name type="synonym">Panicum italicum</name>
    <dbReference type="NCBI Taxonomy" id="4555"/>
    <lineage>
        <taxon>Eukaryota</taxon>
        <taxon>Viridiplantae</taxon>
        <taxon>Streptophyta</taxon>
        <taxon>Embryophyta</taxon>
        <taxon>Tracheophyta</taxon>
        <taxon>Spermatophyta</taxon>
        <taxon>Magnoliopsida</taxon>
        <taxon>Liliopsida</taxon>
        <taxon>Poales</taxon>
        <taxon>Poaceae</taxon>
        <taxon>PACMAD clade</taxon>
        <taxon>Panicoideae</taxon>
        <taxon>Panicodae</taxon>
        <taxon>Paniceae</taxon>
        <taxon>Cenchrinae</taxon>
        <taxon>Setaria</taxon>
    </lineage>
</organism>
<sequence length="105" mass="11933">MMVALGFVLKTGCDTVGAKNISSRGSSSSFSTLVLHWRMGRNREERLKMGTCILCVGRKLEERRKQGGVEHNILGEAVPNILYFSLPLLWFEHNIKFVIIFMFTL</sequence>